<dbReference type="Proteomes" id="UP000176650">
    <property type="component" value="Unassembled WGS sequence"/>
</dbReference>
<evidence type="ECO:0000313" key="1">
    <source>
        <dbReference type="EMBL" id="OGD34339.1"/>
    </source>
</evidence>
<reference evidence="1 2" key="1">
    <citation type="journal article" date="2016" name="Nat. Commun.">
        <title>Thousands of microbial genomes shed light on interconnected biogeochemical processes in an aquifer system.</title>
        <authorList>
            <person name="Anantharaman K."/>
            <person name="Brown C.T."/>
            <person name="Hug L.A."/>
            <person name="Sharon I."/>
            <person name="Castelle C.J."/>
            <person name="Probst A.J."/>
            <person name="Thomas B.C."/>
            <person name="Singh A."/>
            <person name="Wilkins M.J."/>
            <person name="Karaoz U."/>
            <person name="Brodie E.L."/>
            <person name="Williams K.H."/>
            <person name="Hubbard S.S."/>
            <person name="Banfield J.F."/>
        </authorList>
    </citation>
    <scope>NUCLEOTIDE SEQUENCE [LARGE SCALE GENOMIC DNA]</scope>
</reference>
<evidence type="ECO:0000313" key="2">
    <source>
        <dbReference type="Proteomes" id="UP000176650"/>
    </source>
</evidence>
<dbReference type="STRING" id="1797298.A2988_02315"/>
<dbReference type="EMBL" id="MEYS01000001">
    <property type="protein sequence ID" value="OGD34339.1"/>
    <property type="molecule type" value="Genomic_DNA"/>
</dbReference>
<accession>A0A1F5BUN5</accession>
<comment type="caution">
    <text evidence="1">The sequence shown here is derived from an EMBL/GenBank/DDBJ whole genome shotgun (WGS) entry which is preliminary data.</text>
</comment>
<sequence>MESLMNILEGMRIHLRKLGYDEKGIGYILKSLENVLSLWKYNIEAARILVESFSKYINYPFGEKQFKMFLQEIDPTRISLYELEQELGIFEFDIENLLTPREKDEYYKDKREFIQRTIAERISSSYFPQFLRDEGIYQVLQSVSYRKLIPGNPPPVEKIRIIYTPSGGQPGYRKRR</sequence>
<proteinExistence type="predicted"/>
<dbReference type="AlphaFoldDB" id="A0A1F5BUN5"/>
<protein>
    <submittedName>
        <fullName evidence="1">Uncharacterized protein</fullName>
    </submittedName>
</protein>
<organism evidence="1 2">
    <name type="scientific">Candidatus Azambacteria bacterium RIFCSPLOWO2_01_FULL_46_25</name>
    <dbReference type="NCBI Taxonomy" id="1797298"/>
    <lineage>
        <taxon>Bacteria</taxon>
        <taxon>Candidatus Azamiibacteriota</taxon>
    </lineage>
</organism>
<name>A0A1F5BUN5_9BACT</name>
<gene>
    <name evidence="1" type="ORF">A2988_02315</name>
</gene>